<dbReference type="Proteomes" id="UP000070456">
    <property type="component" value="Unassembled WGS sequence"/>
</dbReference>
<evidence type="ECO:0008006" key="5">
    <source>
        <dbReference type="Google" id="ProtNLM"/>
    </source>
</evidence>
<dbReference type="OrthoDB" id="1633470at2"/>
<protein>
    <recommendedName>
        <fullName evidence="5">Stage II sporulation protein P</fullName>
    </recommendedName>
</protein>
<dbReference type="STRING" id="520762.AN619_30620"/>
<evidence type="ECO:0000313" key="3">
    <source>
        <dbReference type="EMBL" id="KXG73616.1"/>
    </source>
</evidence>
<sequence length="425" mass="48227">MINIKVIEIRKCFQFVSVLITVMMFVLFFSVLLADIREGAVVKANGMEVGKNMDQIHQDQGIRENIFVLVMNKAIPLMDVMYKTEYRPNHYSGIFKLVLNRLINFDYRDPKTLLGAQIPAFKSAEKDLALQFQEDAVQLNLDDLGEKIEIPEVQQPSQGEGGKDSSGISTDNALEDDQLHSEIPKNTENVQPAESGAAVDPAAERIQIVSSAVRMPNKVKLDLRKPVIFIYHTHATESYLPEEVGNFHSLNRKFTVRRVGDELTTHLTKKGYKVVHDDTVHDYPSYEKSYVRSLETLKANLKKEPTLKIVFDIHRDAVISQEQANNTITINGEKVAKFQLILGGKNENFEQLKIFADYINAKSDELYPGLAKKILIKDYAKFNQYNSDYYALIEIGNISNHIDEAARTTKYLAEIIDAVIQDIKE</sequence>
<comment type="caution">
    <text evidence="3">The sequence shown here is derived from an EMBL/GenBank/DDBJ whole genome shotgun (WGS) entry which is preliminary data.</text>
</comment>
<evidence type="ECO:0000256" key="1">
    <source>
        <dbReference type="SAM" id="MobiDB-lite"/>
    </source>
</evidence>
<dbReference type="AlphaFoldDB" id="A0A140KZ91"/>
<keyword evidence="4" id="KW-1185">Reference proteome</keyword>
<dbReference type="Pfam" id="PF07454">
    <property type="entry name" value="SpoIIP"/>
    <property type="match status" value="1"/>
</dbReference>
<dbReference type="RefSeq" id="WP_068558120.1">
    <property type="nucleotide sequence ID" value="NZ_LOEE01000100.1"/>
</dbReference>
<dbReference type="EMBL" id="LOEE01000100">
    <property type="protein sequence ID" value="KXG73616.1"/>
    <property type="molecule type" value="Genomic_DNA"/>
</dbReference>
<dbReference type="InterPro" id="IPR010897">
    <property type="entry name" value="Spore_II_P"/>
</dbReference>
<gene>
    <name evidence="3" type="ORF">AN619_30620</name>
</gene>
<reference evidence="3 4" key="1">
    <citation type="submission" date="2015-12" db="EMBL/GenBank/DDBJ databases">
        <title>Draft genome sequence of the thermoanaerobe Thermotalea metallivorans, an isolate from the runoff channel of the Great Artesian Basin, Australia.</title>
        <authorList>
            <person name="Patel B.K."/>
        </authorList>
    </citation>
    <scope>NUCLEOTIDE SEQUENCE [LARGE SCALE GENOMIC DNA]</scope>
    <source>
        <strain evidence="3 4">B2-1</strain>
    </source>
</reference>
<feature type="transmembrane region" description="Helical" evidence="2">
    <location>
        <begin position="12"/>
        <end position="34"/>
    </location>
</feature>
<accession>A0A140KZ91</accession>
<organism evidence="3 4">
    <name type="scientific">Thermotalea metallivorans</name>
    <dbReference type="NCBI Taxonomy" id="520762"/>
    <lineage>
        <taxon>Bacteria</taxon>
        <taxon>Bacillati</taxon>
        <taxon>Bacillota</taxon>
        <taxon>Clostridia</taxon>
        <taxon>Peptostreptococcales</taxon>
        <taxon>Thermotaleaceae</taxon>
        <taxon>Thermotalea</taxon>
    </lineage>
</organism>
<keyword evidence="2" id="KW-1133">Transmembrane helix</keyword>
<evidence type="ECO:0000313" key="4">
    <source>
        <dbReference type="Proteomes" id="UP000070456"/>
    </source>
</evidence>
<proteinExistence type="predicted"/>
<keyword evidence="2" id="KW-0472">Membrane</keyword>
<evidence type="ECO:0000256" key="2">
    <source>
        <dbReference type="SAM" id="Phobius"/>
    </source>
</evidence>
<name>A0A140KZ91_9FIRM</name>
<dbReference type="NCBIfam" id="TIGR02867">
    <property type="entry name" value="spore_II_P"/>
    <property type="match status" value="1"/>
</dbReference>
<keyword evidence="2" id="KW-0812">Transmembrane</keyword>
<feature type="region of interest" description="Disordered" evidence="1">
    <location>
        <begin position="150"/>
        <end position="172"/>
    </location>
</feature>